<feature type="domain" description="2TM" evidence="2">
    <location>
        <begin position="12"/>
        <end position="96"/>
    </location>
</feature>
<protein>
    <submittedName>
        <fullName evidence="3">2TM domain-containing protein</fullName>
    </submittedName>
</protein>
<feature type="transmembrane region" description="Helical" evidence="1">
    <location>
        <begin position="21"/>
        <end position="40"/>
    </location>
</feature>
<proteinExistence type="predicted"/>
<evidence type="ECO:0000313" key="4">
    <source>
        <dbReference type="Proteomes" id="UP000198521"/>
    </source>
</evidence>
<evidence type="ECO:0000256" key="1">
    <source>
        <dbReference type="SAM" id="Phobius"/>
    </source>
</evidence>
<dbReference type="Pfam" id="PF13239">
    <property type="entry name" value="2TM"/>
    <property type="match status" value="1"/>
</dbReference>
<dbReference type="AlphaFoldDB" id="A0A1H7Q0A7"/>
<dbReference type="Proteomes" id="UP000198521">
    <property type="component" value="Unassembled WGS sequence"/>
</dbReference>
<gene>
    <name evidence="3" type="ORF">SAMN04487910_2369</name>
</gene>
<accession>A0A1H7Q0A7</accession>
<organism evidence="3 4">
    <name type="scientific">Aquimarina amphilecti</name>
    <dbReference type="NCBI Taxonomy" id="1038014"/>
    <lineage>
        <taxon>Bacteria</taxon>
        <taxon>Pseudomonadati</taxon>
        <taxon>Bacteroidota</taxon>
        <taxon>Flavobacteriia</taxon>
        <taxon>Flavobacteriales</taxon>
        <taxon>Flavobacteriaceae</taxon>
        <taxon>Aquimarina</taxon>
    </lineage>
</organism>
<reference evidence="3 4" key="1">
    <citation type="submission" date="2016-10" db="EMBL/GenBank/DDBJ databases">
        <authorList>
            <person name="de Groot N.N."/>
        </authorList>
    </citation>
    <scope>NUCLEOTIDE SEQUENCE [LARGE SCALE GENOMIC DNA]</scope>
    <source>
        <strain evidence="3 4">DSM 25232</strain>
    </source>
</reference>
<dbReference type="InterPro" id="IPR025698">
    <property type="entry name" value="2TM_dom"/>
</dbReference>
<dbReference type="RefSeq" id="WP_091408562.1">
    <property type="nucleotide sequence ID" value="NZ_FOAB01000004.1"/>
</dbReference>
<keyword evidence="1" id="KW-1133">Transmembrane helix</keyword>
<evidence type="ECO:0000313" key="3">
    <source>
        <dbReference type="EMBL" id="SEL40935.1"/>
    </source>
</evidence>
<dbReference type="STRING" id="1038014.SAMN04487910_2369"/>
<feature type="transmembrane region" description="Helical" evidence="1">
    <location>
        <begin position="55"/>
        <end position="76"/>
    </location>
</feature>
<dbReference type="OrthoDB" id="8965954at2"/>
<dbReference type="EMBL" id="FOAB01000004">
    <property type="protein sequence ID" value="SEL40935.1"/>
    <property type="molecule type" value="Genomic_DNA"/>
</dbReference>
<sequence>MQDYEEKDRYELAKKRVDDERGFYTHLTFYIVINIVILIINTNSDNQGFKSWSQWHLYITPALWGIGLLFHGLKVFKRNFIFGKNWEEQKIKKLMDEDDTLDVS</sequence>
<keyword evidence="1" id="KW-0472">Membrane</keyword>
<keyword evidence="1" id="KW-0812">Transmembrane</keyword>
<keyword evidence="4" id="KW-1185">Reference proteome</keyword>
<evidence type="ECO:0000259" key="2">
    <source>
        <dbReference type="Pfam" id="PF13239"/>
    </source>
</evidence>
<name>A0A1H7Q0A7_AQUAM</name>